<evidence type="ECO:0000256" key="2">
    <source>
        <dbReference type="SAM" id="MobiDB-lite"/>
    </source>
</evidence>
<dbReference type="HOGENOM" id="CLU_041869_0_1_1"/>
<dbReference type="SMART" id="SM00360">
    <property type="entry name" value="RRM"/>
    <property type="match status" value="2"/>
</dbReference>
<feature type="region of interest" description="Disordered" evidence="2">
    <location>
        <begin position="131"/>
        <end position="158"/>
    </location>
</feature>
<dbReference type="CDD" id="cd12246">
    <property type="entry name" value="RRM1_U1A_like"/>
    <property type="match status" value="1"/>
</dbReference>
<proteinExistence type="predicted"/>
<accession>E6ZRZ2</accession>
<dbReference type="Pfam" id="PF00076">
    <property type="entry name" value="RRM_1"/>
    <property type="match status" value="1"/>
</dbReference>
<dbReference type="CDD" id="cd00590">
    <property type="entry name" value="RRM_SF"/>
    <property type="match status" value="1"/>
</dbReference>
<dbReference type="FunFam" id="3.30.70.330:FF:000039">
    <property type="entry name" value="U1 small nuclear ribonucleoprotein A"/>
    <property type="match status" value="1"/>
</dbReference>
<dbReference type="OrthoDB" id="277802at2759"/>
<protein>
    <submittedName>
        <fullName evidence="4">Related to U2 small nuclear ribonucleoprotein B</fullName>
    </submittedName>
</protein>
<name>E6ZRZ2_SPORE</name>
<evidence type="ECO:0000313" key="4">
    <source>
        <dbReference type="EMBL" id="CBQ69996.1"/>
    </source>
</evidence>
<evidence type="ECO:0000313" key="5">
    <source>
        <dbReference type="Proteomes" id="UP000008867"/>
    </source>
</evidence>
<dbReference type="VEuPathDB" id="FungiDB:sr16269"/>
<keyword evidence="1" id="KW-0694">RNA-binding</keyword>
<feature type="domain" description="RRM" evidence="3">
    <location>
        <begin position="20"/>
        <end position="99"/>
    </location>
</feature>
<gene>
    <name evidence="4" type="ORF">sr16269</name>
</gene>
<dbReference type="eggNOG" id="KOG4206">
    <property type="taxonomic scope" value="Eukaryota"/>
</dbReference>
<dbReference type="SUPFAM" id="SSF54928">
    <property type="entry name" value="RNA-binding domain, RBD"/>
    <property type="match status" value="2"/>
</dbReference>
<feature type="compositionally biased region" description="Acidic residues" evidence="2">
    <location>
        <begin position="143"/>
        <end position="152"/>
    </location>
</feature>
<dbReference type="Gene3D" id="3.30.70.330">
    <property type="match status" value="2"/>
</dbReference>
<dbReference type="EMBL" id="FQ311439">
    <property type="protein sequence ID" value="CBQ69996.1"/>
    <property type="molecule type" value="Genomic_DNA"/>
</dbReference>
<dbReference type="AlphaFoldDB" id="E6ZRZ2"/>
<dbReference type="PANTHER" id="PTHR48037:SF1">
    <property type="entry name" value="RRM DOMAIN-CONTAINING PROTEIN"/>
    <property type="match status" value="1"/>
</dbReference>
<dbReference type="InterPro" id="IPR000504">
    <property type="entry name" value="RRM_dom"/>
</dbReference>
<keyword evidence="4" id="KW-0687">Ribonucleoprotein</keyword>
<sequence length="237" mass="25466">MAVASTSTSNGTASTAAPSPTLYIKNIEGKIKKPELRAQLHALFTTYGRILDVVATRAPHMRGQAFVVFESAGVAASAKRALDGFAFYGRPLHIAYSTGGKSRALLRRELGADAVHEMDLEKSRTMDARREAKRALVSASQDDAAEQEDEEEGGRKRAKLAGEAVVQARNIPNTIEESVLTTLFSAHPGFLALSPTKDAETWSATITFDTDENAHAAQSALLGVQLDPLYTLDLHVS</sequence>
<dbReference type="InterPro" id="IPR035979">
    <property type="entry name" value="RBD_domain_sf"/>
</dbReference>
<dbReference type="GO" id="GO:1990904">
    <property type="term" value="C:ribonucleoprotein complex"/>
    <property type="evidence" value="ECO:0007669"/>
    <property type="project" value="UniProtKB-KW"/>
</dbReference>
<dbReference type="PROSITE" id="PS50102">
    <property type="entry name" value="RRM"/>
    <property type="match status" value="1"/>
</dbReference>
<evidence type="ECO:0000256" key="1">
    <source>
        <dbReference type="PROSITE-ProRule" id="PRU00176"/>
    </source>
</evidence>
<dbReference type="InterPro" id="IPR012677">
    <property type="entry name" value="Nucleotide-bd_a/b_plait_sf"/>
</dbReference>
<reference evidence="4 5" key="1">
    <citation type="journal article" date="2010" name="Science">
        <title>Pathogenicity determinants in smut fungi revealed by genome comparison.</title>
        <authorList>
            <person name="Schirawski J."/>
            <person name="Mannhaupt G."/>
            <person name="Muench K."/>
            <person name="Brefort T."/>
            <person name="Schipper K."/>
            <person name="Doehlemann G."/>
            <person name="Di Stasio M."/>
            <person name="Roessel N."/>
            <person name="Mendoza-Mendoza A."/>
            <person name="Pester D."/>
            <person name="Mueller O."/>
            <person name="Winterberg B."/>
            <person name="Meyer E."/>
            <person name="Ghareeb H."/>
            <person name="Wollenberg T."/>
            <person name="Muensterkoetter M."/>
            <person name="Wong P."/>
            <person name="Walter M."/>
            <person name="Stukenbrock E."/>
            <person name="Gueldener U."/>
            <person name="Kahmann R."/>
        </authorList>
    </citation>
    <scope>NUCLEOTIDE SEQUENCE [LARGE SCALE GENOMIC DNA]</scope>
    <source>
        <strain evidence="5">SRZ2</strain>
    </source>
</reference>
<evidence type="ECO:0000259" key="3">
    <source>
        <dbReference type="PROSITE" id="PS50102"/>
    </source>
</evidence>
<dbReference type="PANTHER" id="PTHR48037">
    <property type="entry name" value="ATPASE E1"/>
    <property type="match status" value="1"/>
</dbReference>
<keyword evidence="5" id="KW-1185">Reference proteome</keyword>
<dbReference type="Proteomes" id="UP000008867">
    <property type="component" value="Chromosome 18"/>
</dbReference>
<dbReference type="GO" id="GO:0003723">
    <property type="term" value="F:RNA binding"/>
    <property type="evidence" value="ECO:0007669"/>
    <property type="project" value="UniProtKB-UniRule"/>
</dbReference>
<organism evidence="4 5">
    <name type="scientific">Sporisorium reilianum (strain SRZ2)</name>
    <name type="common">Maize head smut fungus</name>
    <dbReference type="NCBI Taxonomy" id="999809"/>
    <lineage>
        <taxon>Eukaryota</taxon>
        <taxon>Fungi</taxon>
        <taxon>Dikarya</taxon>
        <taxon>Basidiomycota</taxon>
        <taxon>Ustilaginomycotina</taxon>
        <taxon>Ustilaginomycetes</taxon>
        <taxon>Ustilaginales</taxon>
        <taxon>Ustilaginaceae</taxon>
        <taxon>Sporisorium</taxon>
    </lineage>
</organism>